<evidence type="ECO:0000313" key="1">
    <source>
        <dbReference type="EMBL" id="KKL64581.1"/>
    </source>
</evidence>
<organism evidence="1">
    <name type="scientific">marine sediment metagenome</name>
    <dbReference type="NCBI Taxonomy" id="412755"/>
    <lineage>
        <taxon>unclassified sequences</taxon>
        <taxon>metagenomes</taxon>
        <taxon>ecological metagenomes</taxon>
    </lineage>
</organism>
<dbReference type="Pfam" id="PF04860">
    <property type="entry name" value="Phage_portal"/>
    <property type="match status" value="1"/>
</dbReference>
<name>A0A0F9EE96_9ZZZZ</name>
<protein>
    <recommendedName>
        <fullName evidence="2">Phage portal protein</fullName>
    </recommendedName>
</protein>
<accession>A0A0F9EE96</accession>
<dbReference type="InterPro" id="IPR006944">
    <property type="entry name" value="Phage/GTA_portal"/>
</dbReference>
<proteinExistence type="predicted"/>
<comment type="caution">
    <text evidence="1">The sequence shown here is derived from an EMBL/GenBank/DDBJ whole genome shotgun (WGS) entry which is preliminary data.</text>
</comment>
<feature type="non-terminal residue" evidence="1">
    <location>
        <position position="396"/>
    </location>
</feature>
<dbReference type="EMBL" id="LAZR01027798">
    <property type="protein sequence ID" value="KKL64581.1"/>
    <property type="molecule type" value="Genomic_DNA"/>
</dbReference>
<dbReference type="AlphaFoldDB" id="A0A0F9EE96"/>
<reference evidence="1" key="1">
    <citation type="journal article" date="2015" name="Nature">
        <title>Complex archaea that bridge the gap between prokaryotes and eukaryotes.</title>
        <authorList>
            <person name="Spang A."/>
            <person name="Saw J.H."/>
            <person name="Jorgensen S.L."/>
            <person name="Zaremba-Niedzwiedzka K."/>
            <person name="Martijn J."/>
            <person name="Lind A.E."/>
            <person name="van Eijk R."/>
            <person name="Schleper C."/>
            <person name="Guy L."/>
            <person name="Ettema T.J."/>
        </authorList>
    </citation>
    <scope>NUCLEOTIDE SEQUENCE</scope>
</reference>
<gene>
    <name evidence="1" type="ORF">LCGC14_2163560</name>
</gene>
<sequence length="396" mass="44142">MGTAVDAQYAEVPVDEFGASIIVSRQTLGELLGAQQIAMNVVAQERLDFPIHTLPGGFRTSLQALGNQPSHDVLLDNVKGWSSIAGAAVARRIRGLSKNLHVFSEHMVSGKMEIREQPEHRLASTIRNPNDVFTMGDMLWLLAWHLQQVGEAYWQKITDGLGLVNQLWPLPPANVSPVFSDTAALVGWMVRDGKGNEFALETNEVCRFWTPDPKTIFSAMGVLGPLATEYDQSRFLEDHLKGHFENDATPRMAIIGKDNQATVPPETQRDFHRKWRAMHNSRVGTARSLPAFIPPGWDIKELSSHGSAADVIPLKEANRRQTMAGYGVPGTVVGMDENVNRATAEAQDWIFDKNTITHYTDIISEVLTTRVAEEFDTRLRVGFREFVQPDKEHVLK</sequence>
<evidence type="ECO:0008006" key="2">
    <source>
        <dbReference type="Google" id="ProtNLM"/>
    </source>
</evidence>